<dbReference type="InterPro" id="IPR020898">
    <property type="entry name" value="Synapsin_ATP-bd_dom"/>
</dbReference>
<evidence type="ECO:0000313" key="9">
    <source>
        <dbReference type="WBParaSite" id="PSAMB.scaffold1033size36900.g10428.t1"/>
    </source>
</evidence>
<feature type="compositionally biased region" description="Polar residues" evidence="5">
    <location>
        <begin position="74"/>
        <end position="83"/>
    </location>
</feature>
<dbReference type="GO" id="GO:0007269">
    <property type="term" value="P:neurotransmitter secretion"/>
    <property type="evidence" value="ECO:0007669"/>
    <property type="project" value="InterPro"/>
</dbReference>
<dbReference type="Proteomes" id="UP000887566">
    <property type="component" value="Unplaced"/>
</dbReference>
<evidence type="ECO:0000313" key="8">
    <source>
        <dbReference type="Proteomes" id="UP000887566"/>
    </source>
</evidence>
<feature type="region of interest" description="Disordered" evidence="5">
    <location>
        <begin position="102"/>
        <end position="143"/>
    </location>
</feature>
<feature type="domain" description="Synapsin pre-ATP-grasp" evidence="6">
    <location>
        <begin position="197"/>
        <end position="297"/>
    </location>
</feature>
<feature type="region of interest" description="Disordered" evidence="5">
    <location>
        <begin position="16"/>
        <end position="89"/>
    </location>
</feature>
<dbReference type="InterPro" id="IPR020897">
    <property type="entry name" value="Synapsin_pre-ATP-grasp_dom"/>
</dbReference>
<dbReference type="Pfam" id="PF02078">
    <property type="entry name" value="Synapsin"/>
    <property type="match status" value="1"/>
</dbReference>
<dbReference type="GO" id="GO:0030672">
    <property type="term" value="C:synaptic vesicle membrane"/>
    <property type="evidence" value="ECO:0007669"/>
    <property type="project" value="TreeGrafter"/>
</dbReference>
<evidence type="ECO:0000256" key="1">
    <source>
        <dbReference type="ARBA" id="ARBA00008243"/>
    </source>
</evidence>
<evidence type="ECO:0000259" key="6">
    <source>
        <dbReference type="Pfam" id="PF02078"/>
    </source>
</evidence>
<dbReference type="InterPro" id="IPR001359">
    <property type="entry name" value="Synapsin"/>
</dbReference>
<comment type="subcellular location">
    <subcellularLocation>
        <location evidence="4">Synapse</location>
    </subcellularLocation>
</comment>
<accession>A0A914UI22</accession>
<dbReference type="Pfam" id="PF02750">
    <property type="entry name" value="Synapsin_C"/>
    <property type="match status" value="1"/>
</dbReference>
<sequence length="346" mass="37296">MIPIQLLGLRHDMTHLSSSSDQRQSVNAGTGPTSSSSHAISHPQSSSGSPSDRIRQSSSSSSGWLRSPTGVRTAMTTSTSQPFESLKDGISTGMNFLKRRFSTDQEEPAMDAPTTVQAGSTTAGPPPAGYAAQTTPGADQGFSLTGIASKVSATISAPTSPAKQQSGQSSMYSQVQGLTKNLFQAATGTGPTRPAYNKDKCKCVLVIDDQHADWSKYFRGKKILNEYDIRVEQAEFSEISLSSYSDSGCLVDMEINRGAGKVSRSFQPDFVIIRQPVRTATQDYSNIVIGLTFGGVSALNSLDSVYNFLNKPWVFGHLLRIQHKVGKDSFPLIDQAFYATLKEILF</sequence>
<evidence type="ECO:0000256" key="5">
    <source>
        <dbReference type="SAM" id="MobiDB-lite"/>
    </source>
</evidence>
<dbReference type="AlphaFoldDB" id="A0A914UI22"/>
<keyword evidence="3" id="KW-0770">Synapse</keyword>
<dbReference type="InterPro" id="IPR016185">
    <property type="entry name" value="PreATP-grasp_dom_sf"/>
</dbReference>
<dbReference type="PANTHER" id="PTHR10841:SF17">
    <property type="entry name" value="SYNAPSIN"/>
    <property type="match status" value="1"/>
</dbReference>
<proteinExistence type="inferred from homology"/>
<dbReference type="Gene3D" id="3.40.50.20">
    <property type="match status" value="1"/>
</dbReference>
<dbReference type="PANTHER" id="PTHR10841">
    <property type="entry name" value="SYNAPSIN"/>
    <property type="match status" value="1"/>
</dbReference>
<reference evidence="9" key="1">
    <citation type="submission" date="2022-11" db="UniProtKB">
        <authorList>
            <consortium name="WormBaseParasite"/>
        </authorList>
    </citation>
    <scope>IDENTIFICATION</scope>
</reference>
<feature type="compositionally biased region" description="Low complexity" evidence="5">
    <location>
        <begin position="118"/>
        <end position="138"/>
    </location>
</feature>
<evidence type="ECO:0000259" key="7">
    <source>
        <dbReference type="Pfam" id="PF02750"/>
    </source>
</evidence>
<feature type="compositionally biased region" description="Polar residues" evidence="5">
    <location>
        <begin position="16"/>
        <end position="33"/>
    </location>
</feature>
<comment type="similarity">
    <text evidence="1">Belongs to the synapsin family.</text>
</comment>
<dbReference type="PRINTS" id="PR01368">
    <property type="entry name" value="SYNAPSIN"/>
</dbReference>
<name>A0A914UI22_9BILA</name>
<evidence type="ECO:0000256" key="2">
    <source>
        <dbReference type="ARBA" id="ARBA00022553"/>
    </source>
</evidence>
<keyword evidence="2" id="KW-0597">Phosphoprotein</keyword>
<organism evidence="8 9">
    <name type="scientific">Plectus sambesii</name>
    <dbReference type="NCBI Taxonomy" id="2011161"/>
    <lineage>
        <taxon>Eukaryota</taxon>
        <taxon>Metazoa</taxon>
        <taxon>Ecdysozoa</taxon>
        <taxon>Nematoda</taxon>
        <taxon>Chromadorea</taxon>
        <taxon>Plectida</taxon>
        <taxon>Plectina</taxon>
        <taxon>Plectoidea</taxon>
        <taxon>Plectidae</taxon>
        <taxon>Plectus</taxon>
    </lineage>
</organism>
<dbReference type="SUPFAM" id="SSF52440">
    <property type="entry name" value="PreATP-grasp domain"/>
    <property type="match status" value="1"/>
</dbReference>
<dbReference type="WBParaSite" id="PSAMB.scaffold1033size36900.g10428.t1">
    <property type="protein sequence ID" value="PSAMB.scaffold1033size36900.g10428.t1"/>
    <property type="gene ID" value="PSAMB.scaffold1033size36900.g10428"/>
</dbReference>
<dbReference type="FunFam" id="3.40.50.20:FF:000008">
    <property type="entry name" value="Synapsin III"/>
    <property type="match status" value="1"/>
</dbReference>
<protein>
    <submittedName>
        <fullName evidence="9">Synapsin</fullName>
    </submittedName>
</protein>
<evidence type="ECO:0000256" key="4">
    <source>
        <dbReference type="ARBA" id="ARBA00034103"/>
    </source>
</evidence>
<feature type="domain" description="Synapsin ATP-binding" evidence="7">
    <location>
        <begin position="300"/>
        <end position="345"/>
    </location>
</feature>
<evidence type="ECO:0000256" key="3">
    <source>
        <dbReference type="ARBA" id="ARBA00023018"/>
    </source>
</evidence>
<feature type="compositionally biased region" description="Low complexity" evidence="5">
    <location>
        <begin position="34"/>
        <end position="63"/>
    </location>
</feature>
<keyword evidence="8" id="KW-1185">Reference proteome</keyword>